<reference evidence="21" key="1">
    <citation type="submission" date="2025-08" db="UniProtKB">
        <authorList>
            <consortium name="Ensembl"/>
        </authorList>
    </citation>
    <scope>IDENTIFICATION</scope>
</reference>
<keyword evidence="2" id="KW-1003">Cell membrane</keyword>
<feature type="compositionally biased region" description="Basic and acidic residues" evidence="17">
    <location>
        <begin position="906"/>
        <end position="921"/>
    </location>
</feature>
<evidence type="ECO:0000256" key="3">
    <source>
        <dbReference type="ARBA" id="ARBA00022692"/>
    </source>
</evidence>
<evidence type="ECO:0000256" key="5">
    <source>
        <dbReference type="ARBA" id="ARBA00022729"/>
    </source>
</evidence>
<dbReference type="PANTHER" id="PTHR24028">
    <property type="entry name" value="CADHERIN-87A"/>
    <property type="match status" value="1"/>
</dbReference>
<dbReference type="FunFam" id="2.60.40.60:FF:000001">
    <property type="entry name" value="Protocadherin alpha 2"/>
    <property type="match status" value="1"/>
</dbReference>
<dbReference type="PRINTS" id="PR00205">
    <property type="entry name" value="CADHERIN"/>
</dbReference>
<feature type="compositionally biased region" description="Basic and acidic residues" evidence="17">
    <location>
        <begin position="1125"/>
        <end position="1143"/>
    </location>
</feature>
<dbReference type="Pfam" id="PF00028">
    <property type="entry name" value="Cadherin"/>
    <property type="match status" value="5"/>
</dbReference>
<name>A0A8C9DBX4_PANLE</name>
<organism evidence="21 22">
    <name type="scientific">Panthera leo</name>
    <name type="common">Lion</name>
    <dbReference type="NCBI Taxonomy" id="9689"/>
    <lineage>
        <taxon>Eukaryota</taxon>
        <taxon>Metazoa</taxon>
        <taxon>Chordata</taxon>
        <taxon>Craniata</taxon>
        <taxon>Vertebrata</taxon>
        <taxon>Euteleostomi</taxon>
        <taxon>Mammalia</taxon>
        <taxon>Eutheria</taxon>
        <taxon>Laurasiatheria</taxon>
        <taxon>Carnivora</taxon>
        <taxon>Feliformia</taxon>
        <taxon>Felidae</taxon>
        <taxon>Pantherinae</taxon>
        <taxon>Panthera</taxon>
    </lineage>
</organism>
<dbReference type="FunFam" id="2.60.40.60:FF:000002">
    <property type="entry name" value="Protocadherin alpha 2"/>
    <property type="match status" value="1"/>
</dbReference>
<evidence type="ECO:0000256" key="8">
    <source>
        <dbReference type="ARBA" id="ARBA00022889"/>
    </source>
</evidence>
<comment type="subcellular location">
    <subcellularLocation>
        <location evidence="1">Cell membrane</location>
        <topology evidence="1">Single-pass type I membrane protein</topology>
    </subcellularLocation>
</comment>
<keyword evidence="7 16" id="KW-0106">Calcium</keyword>
<protein>
    <recommendedName>
        <fullName evidence="15">Protocadherin-19</fullName>
    </recommendedName>
</protein>
<gene>
    <name evidence="21" type="primary">PCDH19</name>
</gene>
<dbReference type="Pfam" id="PF08266">
    <property type="entry name" value="Cadherin_2"/>
    <property type="match status" value="1"/>
</dbReference>
<evidence type="ECO:0000256" key="16">
    <source>
        <dbReference type="PROSITE-ProRule" id="PRU00043"/>
    </source>
</evidence>
<dbReference type="GeneTree" id="ENSGT00940000159162"/>
<dbReference type="SMART" id="SM00112">
    <property type="entry name" value="CA"/>
    <property type="match status" value="6"/>
</dbReference>
<dbReference type="InterPro" id="IPR020894">
    <property type="entry name" value="Cadherin_CS"/>
</dbReference>
<feature type="region of interest" description="Disordered" evidence="17">
    <location>
        <begin position="1097"/>
        <end position="1143"/>
    </location>
</feature>
<feature type="domain" description="Cadherin" evidence="20">
    <location>
        <begin position="569"/>
        <end position="672"/>
    </location>
</feature>
<dbReference type="PROSITE" id="PS50268">
    <property type="entry name" value="CADHERIN_2"/>
    <property type="match status" value="6"/>
</dbReference>
<feature type="signal peptide" evidence="19">
    <location>
        <begin position="1"/>
        <end position="21"/>
    </location>
</feature>
<feature type="compositionally biased region" description="Basic and acidic residues" evidence="17">
    <location>
        <begin position="1104"/>
        <end position="1118"/>
    </location>
</feature>
<dbReference type="SUPFAM" id="SSF49313">
    <property type="entry name" value="Cadherin-like"/>
    <property type="match status" value="5"/>
</dbReference>
<dbReference type="InterPro" id="IPR002126">
    <property type="entry name" value="Cadherin-like_dom"/>
</dbReference>
<evidence type="ECO:0000256" key="10">
    <source>
        <dbReference type="ARBA" id="ARBA00023136"/>
    </source>
</evidence>
<evidence type="ECO:0000259" key="20">
    <source>
        <dbReference type="PROSITE" id="PS50268"/>
    </source>
</evidence>
<keyword evidence="3 18" id="KW-0812">Transmembrane</keyword>
<dbReference type="FunFam" id="2.60.40.60:FF:000099">
    <property type="entry name" value="protocadherin-19 isoform X2"/>
    <property type="match status" value="1"/>
</dbReference>
<evidence type="ECO:0000256" key="11">
    <source>
        <dbReference type="ARBA" id="ARBA00023157"/>
    </source>
</evidence>
<dbReference type="InterPro" id="IPR050174">
    <property type="entry name" value="Protocadherin/Cadherin-CA"/>
</dbReference>
<keyword evidence="5 19" id="KW-0732">Signal</keyword>
<evidence type="ECO:0000256" key="18">
    <source>
        <dbReference type="SAM" id="Phobius"/>
    </source>
</evidence>
<keyword evidence="4" id="KW-0479">Metal-binding</keyword>
<evidence type="ECO:0000256" key="9">
    <source>
        <dbReference type="ARBA" id="ARBA00022989"/>
    </source>
</evidence>
<feature type="domain" description="Cadherin" evidence="20">
    <location>
        <begin position="350"/>
        <end position="453"/>
    </location>
</feature>
<evidence type="ECO:0000256" key="7">
    <source>
        <dbReference type="ARBA" id="ARBA00022837"/>
    </source>
</evidence>
<dbReference type="CDD" id="cd11304">
    <property type="entry name" value="Cadherin_repeat"/>
    <property type="match status" value="6"/>
</dbReference>
<keyword evidence="8" id="KW-0130">Cell adhesion</keyword>
<evidence type="ECO:0000256" key="12">
    <source>
        <dbReference type="ARBA" id="ARBA00023180"/>
    </source>
</evidence>
<feature type="chain" id="PRO_5034798962" description="Protocadherin-19" evidence="19">
    <location>
        <begin position="22"/>
        <end position="1143"/>
    </location>
</feature>
<feature type="domain" description="Cadherin" evidence="20">
    <location>
        <begin position="28"/>
        <end position="129"/>
    </location>
</feature>
<keyword evidence="22" id="KW-1185">Reference proteome</keyword>
<feature type="transmembrane region" description="Helical" evidence="18">
    <location>
        <begin position="679"/>
        <end position="701"/>
    </location>
</feature>
<evidence type="ECO:0000256" key="17">
    <source>
        <dbReference type="SAM" id="MobiDB-lite"/>
    </source>
</evidence>
<evidence type="ECO:0000256" key="2">
    <source>
        <dbReference type="ARBA" id="ARBA00022475"/>
    </source>
</evidence>
<reference evidence="21" key="2">
    <citation type="submission" date="2025-09" db="UniProtKB">
        <authorList>
            <consortium name="Ensembl"/>
        </authorList>
    </citation>
    <scope>IDENTIFICATION</scope>
</reference>
<dbReference type="AlphaFoldDB" id="A0A8C9DBX4"/>
<keyword evidence="6" id="KW-0677">Repeat</keyword>
<dbReference type="FunFam" id="2.60.40.60:FF:000042">
    <property type="entry name" value="protocadherin-19 isoform X1"/>
    <property type="match status" value="1"/>
</dbReference>
<evidence type="ECO:0000256" key="15">
    <source>
        <dbReference type="ARBA" id="ARBA00072300"/>
    </source>
</evidence>
<dbReference type="FunFam" id="2.60.40.60:FF:000007">
    <property type="entry name" value="Protocadherin alpha 2"/>
    <property type="match status" value="1"/>
</dbReference>
<dbReference type="InterPro" id="IPR015919">
    <property type="entry name" value="Cadherin-like_sf"/>
</dbReference>
<dbReference type="FunFam" id="2.60.40.60:FF:000088">
    <property type="entry name" value="protocadherin-19 isoform X2"/>
    <property type="match status" value="1"/>
</dbReference>
<evidence type="ECO:0000256" key="14">
    <source>
        <dbReference type="ARBA" id="ARBA00062822"/>
    </source>
</evidence>
<feature type="domain" description="Cadherin" evidence="20">
    <location>
        <begin position="239"/>
        <end position="346"/>
    </location>
</feature>
<dbReference type="Proteomes" id="UP000694399">
    <property type="component" value="Unassembled WGS sequence"/>
</dbReference>
<keyword evidence="9 18" id="KW-1133">Transmembrane helix</keyword>
<accession>A0A8C9DBX4</accession>
<keyword evidence="12" id="KW-0325">Glycoprotein</keyword>
<dbReference type="InterPro" id="IPR013164">
    <property type="entry name" value="Cadherin_N"/>
</dbReference>
<proteinExistence type="predicted"/>
<keyword evidence="10 18" id="KW-0472">Membrane</keyword>
<dbReference type="PROSITE" id="PS00232">
    <property type="entry name" value="CADHERIN_1"/>
    <property type="match status" value="2"/>
</dbReference>
<evidence type="ECO:0000256" key="19">
    <source>
        <dbReference type="SAM" id="SignalP"/>
    </source>
</evidence>
<evidence type="ECO:0000256" key="13">
    <source>
        <dbReference type="ARBA" id="ARBA00055507"/>
    </source>
</evidence>
<dbReference type="Gene3D" id="2.60.40.60">
    <property type="entry name" value="Cadherins"/>
    <property type="match status" value="6"/>
</dbReference>
<dbReference type="PANTHER" id="PTHR24028:SF40">
    <property type="entry name" value="PROTOCADHERIN-19"/>
    <property type="match status" value="1"/>
</dbReference>
<sequence>MESLLLPVLLLLAVLWTQAAALINLKYSVEEEQRAGTVIANVAKDAREAGFALDPRQTSAFRVVSNSAPHLVDINPSSGLLVTKQKIDRDLLCRQSPKCIISLEVMSSSMEICVIKVEIKDLNDNAPSFPAAQIELEISEAASPGTRIPLDSAYDPDSGSFGVQTYELTPNELFGLEIKTRGDGSRFAELVVEKSLDREMQSHYSFHITALDGGDPPHLGTVGLSIKVTDSNDNNPVFGESTYAVSVPENSPPNTPVIRLNASDPDEGTNGQVVYSFYGYVNDRTRELFQIDPHSGLVTVTGALDYEEGHVYELDVQAKDLGPNSIPAHCKVTVSVLDTNDNPPVINLLSVNSELVEVSESAPPGYVIALVRVSDRDSGLNGRVQCRLLGNVPFRLQEYESFSTILVDGRLDREQHDQYNLTIQARDGGVPMLQSAKSFTVRITDENDNHPHFSKPYYQVIVQENNTPGAYLLSVSARDPDLGLNGSVSYQIVPSQVRDMPVFTYVSINPNSGDIYALRSFNHEQTKTFEFKVLAKDGGLPSLQSNATVRVIILDVNDNTPVITAPPLINGTAEVYIPRNSGIGYLVTVVKADDYDEGENGRVTYDMTEGDRGFFEIDQVNGEVRTTRTFSESSKASYELIVVAHDHGKTSLSASALLLIYLSPALDAQESMGSVNLSLIFIIALGSIAGILFVTMIFVAIKCKRDNKEIRTYNCSNCLTITCLLGCFIKGQNSKCLHCISVSPISKEQDKKVEEKVSLRGERIAEYSYGHQKKSSKKKKISKNDIRLVPRDVEETDKMNVVSCSSLTSSLNYFDYHQQTLPLGCRRSESTFLNVENQNTRNTSANHIYHHSFNSQGPQQPDLIINGVPLPETENYSFDSNYVNSRAHLIKSSSTFKDLEGNSLKDSGHEESDQTDSEHDVQRSLYCDTAVNDVLNTSVTSMGSQMPDHDQNEGFHCREECRILGHSDRCWMPRNPMPTRSKSPEHVRNVIALSIEATAADVEAYDDCGPTKRTFATFGKDVSDHSAEERPTLKGRRTVDVTICSPKLNGAIREAGNGCEAVSPITSPLHLKSPLPTKPSMSYTLAPPASDLEQYVNNGLSRPSEAEPRGADSEKVIHEVNPTLKEGRDKESPGMKRLKDIVL</sequence>
<comment type="function">
    <text evidence="13">Calcium-dependent cell-adhesion protein.</text>
</comment>
<dbReference type="GO" id="GO:0005886">
    <property type="term" value="C:plasma membrane"/>
    <property type="evidence" value="ECO:0007669"/>
    <property type="project" value="UniProtKB-SubCell"/>
</dbReference>
<evidence type="ECO:0000256" key="4">
    <source>
        <dbReference type="ARBA" id="ARBA00022723"/>
    </source>
</evidence>
<dbReference type="GO" id="GO:0005509">
    <property type="term" value="F:calcium ion binding"/>
    <property type="evidence" value="ECO:0007669"/>
    <property type="project" value="UniProtKB-UniRule"/>
</dbReference>
<evidence type="ECO:0000256" key="1">
    <source>
        <dbReference type="ARBA" id="ARBA00004251"/>
    </source>
</evidence>
<keyword evidence="11" id="KW-1015">Disulfide bond</keyword>
<feature type="region of interest" description="Disordered" evidence="17">
    <location>
        <begin position="901"/>
        <end position="921"/>
    </location>
</feature>
<evidence type="ECO:0000256" key="6">
    <source>
        <dbReference type="ARBA" id="ARBA00022737"/>
    </source>
</evidence>
<comment type="subunit">
    <text evidence="14">Homodimer; antiparallel.</text>
</comment>
<dbReference type="GO" id="GO:0007156">
    <property type="term" value="P:homophilic cell adhesion via plasma membrane adhesion molecules"/>
    <property type="evidence" value="ECO:0007669"/>
    <property type="project" value="InterPro"/>
</dbReference>
<dbReference type="Ensembl" id="ENSPLOT00000032484.1">
    <property type="protein sequence ID" value="ENSPLOP00000029419.1"/>
    <property type="gene ID" value="ENSPLOG00000021513.1"/>
</dbReference>
<evidence type="ECO:0000313" key="22">
    <source>
        <dbReference type="Proteomes" id="UP000694399"/>
    </source>
</evidence>
<feature type="domain" description="Cadherin" evidence="20">
    <location>
        <begin position="454"/>
        <end position="563"/>
    </location>
</feature>
<dbReference type="OMA" id="RCWMPRG"/>
<evidence type="ECO:0000313" key="21">
    <source>
        <dbReference type="Ensembl" id="ENSPLOP00000029419.1"/>
    </source>
</evidence>
<feature type="domain" description="Cadherin" evidence="20">
    <location>
        <begin position="130"/>
        <end position="238"/>
    </location>
</feature>